<dbReference type="Gene3D" id="1.10.3720.10">
    <property type="entry name" value="MetI-like"/>
    <property type="match status" value="1"/>
</dbReference>
<evidence type="ECO:0000256" key="2">
    <source>
        <dbReference type="ARBA" id="ARBA00022448"/>
    </source>
</evidence>
<feature type="transmembrane region" description="Helical" evidence="7">
    <location>
        <begin position="85"/>
        <end position="106"/>
    </location>
</feature>
<reference evidence="9 10" key="1">
    <citation type="submission" date="2019-04" db="EMBL/GenBank/DDBJ databases">
        <authorList>
            <person name="Poehlein A."/>
            <person name="Bengelsdorf F.R."/>
            <person name="Duerre P."/>
            <person name="Daniel R."/>
        </authorList>
    </citation>
    <scope>NUCLEOTIDE SEQUENCE [LARGE SCALE GENOMIC DNA]</scope>
    <source>
        <strain evidence="9 10">BS-1</strain>
    </source>
</reference>
<dbReference type="SUPFAM" id="SSF161098">
    <property type="entry name" value="MetI-like"/>
    <property type="match status" value="1"/>
</dbReference>
<evidence type="ECO:0000256" key="3">
    <source>
        <dbReference type="ARBA" id="ARBA00022475"/>
    </source>
</evidence>
<evidence type="ECO:0000259" key="8">
    <source>
        <dbReference type="PROSITE" id="PS50928"/>
    </source>
</evidence>
<evidence type="ECO:0000256" key="4">
    <source>
        <dbReference type="ARBA" id="ARBA00022692"/>
    </source>
</evidence>
<keyword evidence="6 7" id="KW-0472">Membrane</keyword>
<keyword evidence="4 7" id="KW-0812">Transmembrane</keyword>
<keyword evidence="10" id="KW-1185">Reference proteome</keyword>
<comment type="similarity">
    <text evidence="7">Belongs to the binding-protein-dependent transport system permease family.</text>
</comment>
<dbReference type="InterPro" id="IPR050809">
    <property type="entry name" value="UgpAE/MalFG_permease"/>
</dbReference>
<comment type="subcellular location">
    <subcellularLocation>
        <location evidence="1 7">Cell membrane</location>
        <topology evidence="1 7">Multi-pass membrane protein</topology>
    </subcellularLocation>
</comment>
<dbReference type="PANTHER" id="PTHR43227">
    <property type="entry name" value="BLL4140 PROTEIN"/>
    <property type="match status" value="1"/>
</dbReference>
<dbReference type="GO" id="GO:0005886">
    <property type="term" value="C:plasma membrane"/>
    <property type="evidence" value="ECO:0007669"/>
    <property type="project" value="UniProtKB-SubCell"/>
</dbReference>
<dbReference type="CDD" id="cd06261">
    <property type="entry name" value="TM_PBP2"/>
    <property type="match status" value="1"/>
</dbReference>
<organism evidence="9 10">
    <name type="scientific">Caproiciproducens galactitolivorans</name>
    <dbReference type="NCBI Taxonomy" id="642589"/>
    <lineage>
        <taxon>Bacteria</taxon>
        <taxon>Bacillati</taxon>
        <taxon>Bacillota</taxon>
        <taxon>Clostridia</taxon>
        <taxon>Eubacteriales</taxon>
        <taxon>Acutalibacteraceae</taxon>
        <taxon>Caproiciproducens</taxon>
    </lineage>
</organism>
<protein>
    <submittedName>
        <fullName evidence="9">Lactose transport system permease protein LacF</fullName>
    </submittedName>
</protein>
<evidence type="ECO:0000256" key="5">
    <source>
        <dbReference type="ARBA" id="ARBA00022989"/>
    </source>
</evidence>
<dbReference type="RefSeq" id="WP_135660875.1">
    <property type="nucleotide sequence ID" value="NZ_JAJUFJ010000016.1"/>
</dbReference>
<feature type="transmembrane region" description="Helical" evidence="7">
    <location>
        <begin position="118"/>
        <end position="141"/>
    </location>
</feature>
<dbReference type="OrthoDB" id="9787541at2"/>
<feature type="transmembrane region" description="Helical" evidence="7">
    <location>
        <begin position="276"/>
        <end position="298"/>
    </location>
</feature>
<evidence type="ECO:0000256" key="1">
    <source>
        <dbReference type="ARBA" id="ARBA00004651"/>
    </source>
</evidence>
<dbReference type="EMBL" id="SRMQ01000014">
    <property type="protein sequence ID" value="TGJ75571.1"/>
    <property type="molecule type" value="Genomic_DNA"/>
</dbReference>
<evidence type="ECO:0000313" key="10">
    <source>
        <dbReference type="Proteomes" id="UP000297714"/>
    </source>
</evidence>
<dbReference type="InterPro" id="IPR035906">
    <property type="entry name" value="MetI-like_sf"/>
</dbReference>
<dbReference type="AlphaFoldDB" id="A0A4Z0Y8H0"/>
<sequence>MPGLSHGVKKRKSVSYAKWGYFFIAPFFLVFAVFSLVPLLSTFYNSFFENYMVGLLHIGPKFVGLENYKTIFLNGDMPKYMGNTVILWLMCFIPQVVFSLLLAAWFTNASLRIKGQGFFKTVIYLPNLIMATAFSMLFYAMFSDSGPVNSILMSMGMENPYRFLANIGSTRGLIALMNFLMWFGNTTILLMAAMLGVDPGLFEAAEIDGATSSQIFFKITLPLIKPILTYVFITSMIGGLQMFDVPQILTNGNGNPSRSSMTLVMYLNKHLFSKNYGLGGAVSVILFFLCAALSALVYRSLTGRMERGQA</sequence>
<proteinExistence type="inferred from homology"/>
<keyword evidence="2 7" id="KW-0813">Transport</keyword>
<gene>
    <name evidence="9" type="primary">lacF_3</name>
    <name evidence="9" type="ORF">CAGA_22780</name>
</gene>
<dbReference type="Proteomes" id="UP000297714">
    <property type="component" value="Unassembled WGS sequence"/>
</dbReference>
<accession>A0A4Z0Y8H0</accession>
<evidence type="ECO:0000256" key="6">
    <source>
        <dbReference type="ARBA" id="ARBA00023136"/>
    </source>
</evidence>
<feature type="domain" description="ABC transmembrane type-1" evidence="8">
    <location>
        <begin position="81"/>
        <end position="297"/>
    </location>
</feature>
<evidence type="ECO:0000313" key="9">
    <source>
        <dbReference type="EMBL" id="TGJ75571.1"/>
    </source>
</evidence>
<evidence type="ECO:0000256" key="7">
    <source>
        <dbReference type="RuleBase" id="RU363032"/>
    </source>
</evidence>
<dbReference type="PROSITE" id="PS50928">
    <property type="entry name" value="ABC_TM1"/>
    <property type="match status" value="1"/>
</dbReference>
<dbReference type="PANTHER" id="PTHR43227:SF11">
    <property type="entry name" value="BLL4140 PROTEIN"/>
    <property type="match status" value="1"/>
</dbReference>
<feature type="transmembrane region" description="Helical" evidence="7">
    <location>
        <begin position="223"/>
        <end position="243"/>
    </location>
</feature>
<comment type="caution">
    <text evidence="9">The sequence shown here is derived from an EMBL/GenBank/DDBJ whole genome shotgun (WGS) entry which is preliminary data.</text>
</comment>
<dbReference type="Pfam" id="PF00528">
    <property type="entry name" value="BPD_transp_1"/>
    <property type="match status" value="1"/>
</dbReference>
<dbReference type="InterPro" id="IPR000515">
    <property type="entry name" value="MetI-like"/>
</dbReference>
<keyword evidence="5 7" id="KW-1133">Transmembrane helix</keyword>
<keyword evidence="3" id="KW-1003">Cell membrane</keyword>
<dbReference type="GO" id="GO:0055085">
    <property type="term" value="P:transmembrane transport"/>
    <property type="evidence" value="ECO:0007669"/>
    <property type="project" value="InterPro"/>
</dbReference>
<feature type="transmembrane region" description="Helical" evidence="7">
    <location>
        <begin position="21"/>
        <end position="44"/>
    </location>
</feature>
<name>A0A4Z0Y8H0_9FIRM</name>